<accession>C5EDG0</accession>
<organism evidence="1">
    <name type="scientific">Bifidobacterium longum subsp. infantis CCUG 52486</name>
    <dbReference type="NCBI Taxonomy" id="537937"/>
    <lineage>
        <taxon>Bacteria</taxon>
        <taxon>Bacillati</taxon>
        <taxon>Actinomycetota</taxon>
        <taxon>Actinomycetes</taxon>
        <taxon>Bifidobacteriales</taxon>
        <taxon>Bifidobacteriaceae</taxon>
        <taxon>Bifidobacterium</taxon>
    </lineage>
</organism>
<dbReference type="EMBL" id="DS990244">
    <property type="protein sequence ID" value="EEQ56054.1"/>
    <property type="molecule type" value="Genomic_DNA"/>
</dbReference>
<sequence length="74" mass="8134">MAYTLPICMRPDGVGANRPVTGPPRMKFSTMVAKRLSSSEESQYSEARQPELPSVSFADSFAQRGEPVIVTCLR</sequence>
<dbReference type="AlphaFoldDB" id="C5EDG0"/>
<protein>
    <submittedName>
        <fullName evidence="1">Uncharacterized protein</fullName>
    </submittedName>
</protein>
<name>C5EDG0_BIFLI</name>
<dbReference type="HOGENOM" id="CLU_2680307_0_0_11"/>
<proteinExistence type="predicted"/>
<dbReference type="Proteomes" id="UP000005084">
    <property type="component" value="Unassembled WGS sequence"/>
</dbReference>
<evidence type="ECO:0000313" key="1">
    <source>
        <dbReference type="EMBL" id="EEQ56054.1"/>
    </source>
</evidence>
<gene>
    <name evidence="1" type="ORF">BLIG_02183</name>
</gene>
<reference evidence="1" key="1">
    <citation type="submission" date="2008-08" db="EMBL/GenBank/DDBJ databases">
        <title>Annotation of Bifidobacterium longum subsp. infantis CCUG 52486.</title>
        <authorList>
            <consortium name="The Broad Institute Genome Sequencing Platform"/>
            <person name="Gougoulias C."/>
            <person name="Tuohy K.M."/>
            <person name="Gibson G.R."/>
            <person name="Ward D."/>
            <person name="Mehta T."/>
            <person name="Young S."/>
            <person name="Jaffe D."/>
            <person name="Gnerre S."/>
            <person name="Berlin A."/>
            <person name="Heiman D."/>
            <person name="Hepburn T."/>
            <person name="Shea T."/>
            <person name="Sykes S."/>
            <person name="Alvarado L."/>
            <person name="Kodira C."/>
            <person name="Borodovsky M."/>
            <person name="Lander E."/>
            <person name="Galagan J."/>
            <person name="Nusbaum C."/>
            <person name="Birren B."/>
        </authorList>
    </citation>
    <scope>NUCLEOTIDE SEQUENCE [LARGE SCALE GENOMIC DNA]</scope>
    <source>
        <strain evidence="1">CCUG 52486</strain>
    </source>
</reference>